<evidence type="ECO:0000313" key="3">
    <source>
        <dbReference type="EMBL" id="CAF3617377.1"/>
    </source>
</evidence>
<reference evidence="2" key="1">
    <citation type="submission" date="2021-02" db="EMBL/GenBank/DDBJ databases">
        <authorList>
            <person name="Nowell W R."/>
        </authorList>
    </citation>
    <scope>NUCLEOTIDE SEQUENCE</scope>
</reference>
<dbReference type="Proteomes" id="UP000682733">
    <property type="component" value="Unassembled WGS sequence"/>
</dbReference>
<dbReference type="EMBL" id="CAJOBC010003166">
    <property type="protein sequence ID" value="CAF3770097.1"/>
    <property type="molecule type" value="Genomic_DNA"/>
</dbReference>
<sequence length="262" mass="31119">MMKTIWKSFELTQYLKIAFEYNEYDGNLNIFLKNDHVNEQQSSCKFVSLIANNIHNWELESNIKCKHHNRNDIIVLDHILTDNVDDYVTKQHVINSAVLDSPLTTQISSIEQCIDNVTQQSDNYIVQQENINYTQQEEQQCEVLYMQLATLFVYDDELKQEQKKLYPYEMNYPFDTDDYDLSNSSLTPSDDGYASVEEKIHEHHCTSTLVKQNKKELILYERETLVQNILYQNLDKFFYIRRFVSNLLWLKPLQHTVLTMMS</sequence>
<dbReference type="Proteomes" id="UP000663829">
    <property type="component" value="Unassembled WGS sequence"/>
</dbReference>
<dbReference type="EMBL" id="CAJNOK010001848">
    <property type="protein sequence ID" value="CAF0832737.1"/>
    <property type="molecule type" value="Genomic_DNA"/>
</dbReference>
<accession>A0A814GNH2</accession>
<dbReference type="AlphaFoldDB" id="A0A814GNH2"/>
<comment type="caution">
    <text evidence="2">The sequence shown here is derived from an EMBL/GenBank/DDBJ whole genome shotgun (WGS) entry which is preliminary data.</text>
</comment>
<evidence type="ECO:0000313" key="4">
    <source>
        <dbReference type="EMBL" id="CAF3770097.1"/>
    </source>
</evidence>
<keyword evidence="5" id="KW-1185">Reference proteome</keyword>
<dbReference type="Proteomes" id="UP000677228">
    <property type="component" value="Unassembled WGS sequence"/>
</dbReference>
<evidence type="ECO:0000313" key="1">
    <source>
        <dbReference type="EMBL" id="CAF0832737.1"/>
    </source>
</evidence>
<gene>
    <name evidence="2" type="ORF">GPM918_LOCUS13633</name>
    <name evidence="1" type="ORF">OVA965_LOCUS6229</name>
    <name evidence="4" type="ORF">SRO942_LOCUS13633</name>
    <name evidence="3" type="ORF">TMI583_LOCUS6225</name>
</gene>
<organism evidence="2 5">
    <name type="scientific">Didymodactylos carnosus</name>
    <dbReference type="NCBI Taxonomy" id="1234261"/>
    <lineage>
        <taxon>Eukaryota</taxon>
        <taxon>Metazoa</taxon>
        <taxon>Spiralia</taxon>
        <taxon>Gnathifera</taxon>
        <taxon>Rotifera</taxon>
        <taxon>Eurotatoria</taxon>
        <taxon>Bdelloidea</taxon>
        <taxon>Philodinida</taxon>
        <taxon>Philodinidae</taxon>
        <taxon>Didymodactylos</taxon>
    </lineage>
</organism>
<protein>
    <submittedName>
        <fullName evidence="2">Uncharacterized protein</fullName>
    </submittedName>
</protein>
<evidence type="ECO:0000313" key="5">
    <source>
        <dbReference type="Proteomes" id="UP000663829"/>
    </source>
</evidence>
<evidence type="ECO:0000313" key="2">
    <source>
        <dbReference type="EMBL" id="CAF0998619.1"/>
    </source>
</evidence>
<name>A0A814GNH2_9BILA</name>
<dbReference type="EMBL" id="CAJNOQ010003166">
    <property type="protein sequence ID" value="CAF0998619.1"/>
    <property type="molecule type" value="Genomic_DNA"/>
</dbReference>
<dbReference type="EMBL" id="CAJOBA010001848">
    <property type="protein sequence ID" value="CAF3617377.1"/>
    <property type="molecule type" value="Genomic_DNA"/>
</dbReference>
<dbReference type="Proteomes" id="UP000681722">
    <property type="component" value="Unassembled WGS sequence"/>
</dbReference>
<proteinExistence type="predicted"/>